<protein>
    <recommendedName>
        <fullName evidence="6">Secretin/TonB short N-terminal domain-containing protein</fullName>
    </recommendedName>
</protein>
<proteinExistence type="predicted"/>
<dbReference type="EMBL" id="BJXQ01000009">
    <property type="protein sequence ID" value="GEN03733.1"/>
    <property type="molecule type" value="Genomic_DNA"/>
</dbReference>
<evidence type="ECO:0000313" key="5">
    <source>
        <dbReference type="Proteomes" id="UP000321104"/>
    </source>
</evidence>
<accession>A0A6N3T4F2</accession>
<dbReference type="AlphaFoldDB" id="A0A6N3T4F2"/>
<organism evidence="3 5">
    <name type="scientific">Acetobacter indonesiensis</name>
    <dbReference type="NCBI Taxonomy" id="104101"/>
    <lineage>
        <taxon>Bacteria</taxon>
        <taxon>Pseudomonadati</taxon>
        <taxon>Pseudomonadota</taxon>
        <taxon>Alphaproteobacteria</taxon>
        <taxon>Acetobacterales</taxon>
        <taxon>Acetobacteraceae</taxon>
        <taxon>Acetobacter</taxon>
    </lineage>
</organism>
<sequence length="111" mass="12037">MPFAVSRACRVTALLTSALLLPAAANAACQHQTVKYDYAPQRLDQAVQDLAHRSGCFVQVDPSLLENKQGAAVHGRYRPLPALTHLLRSTDLKAIKTRDGLAIIRNGPPQP</sequence>
<evidence type="ECO:0008006" key="6">
    <source>
        <dbReference type="Google" id="ProtNLM"/>
    </source>
</evidence>
<feature type="chain" id="PRO_5027036230" description="Secretin/TonB short N-terminal domain-containing protein" evidence="1">
    <location>
        <begin position="28"/>
        <end position="111"/>
    </location>
</feature>
<dbReference type="Proteomes" id="UP000321104">
    <property type="component" value="Unassembled WGS sequence"/>
</dbReference>
<reference evidence="2 4" key="1">
    <citation type="submission" date="2012-11" db="EMBL/GenBank/DDBJ databases">
        <title>Whole genome sequence of Acetobacter indonesiensis 5H-1.</title>
        <authorList>
            <person name="Azuma Y."/>
            <person name="Higashiura N."/>
            <person name="Hirakawa H."/>
            <person name="Matsushita K."/>
        </authorList>
    </citation>
    <scope>NUCLEOTIDE SEQUENCE [LARGE SCALE GENOMIC DNA]</scope>
    <source>
        <strain evidence="2 4">5H-1</strain>
    </source>
</reference>
<name>A0A6N3T4F2_9PROT</name>
<dbReference type="EMBL" id="BAMW01000050">
    <property type="protein sequence ID" value="GAN64129.1"/>
    <property type="molecule type" value="Genomic_DNA"/>
</dbReference>
<keyword evidence="4" id="KW-1185">Reference proteome</keyword>
<reference evidence="3 5" key="2">
    <citation type="submission" date="2019-07" db="EMBL/GenBank/DDBJ databases">
        <title>Whole genome shotgun sequence of Acetobacter indonesiensis NBRC 16471.</title>
        <authorList>
            <person name="Hosoyama A."/>
            <person name="Uohara A."/>
            <person name="Ohji S."/>
            <person name="Ichikawa N."/>
        </authorList>
    </citation>
    <scope>NUCLEOTIDE SEQUENCE [LARGE SCALE GENOMIC DNA]</scope>
    <source>
        <strain evidence="3 5">NBRC 16471</strain>
    </source>
</reference>
<gene>
    <name evidence="2" type="ORF">Abin_053_098</name>
    <name evidence="3" type="ORF">AIN02nite_17580</name>
</gene>
<evidence type="ECO:0000313" key="2">
    <source>
        <dbReference type="EMBL" id="GAN64129.1"/>
    </source>
</evidence>
<dbReference type="RefSeq" id="WP_048847364.1">
    <property type="nucleotide sequence ID" value="NZ_BAMW01000050.1"/>
</dbReference>
<keyword evidence="1" id="KW-0732">Signal</keyword>
<comment type="caution">
    <text evidence="3">The sequence shown here is derived from an EMBL/GenBank/DDBJ whole genome shotgun (WGS) entry which is preliminary data.</text>
</comment>
<dbReference type="Proteomes" id="UP000032673">
    <property type="component" value="Unassembled WGS sequence"/>
</dbReference>
<evidence type="ECO:0000313" key="4">
    <source>
        <dbReference type="Proteomes" id="UP000032673"/>
    </source>
</evidence>
<dbReference type="Gene3D" id="3.55.50.30">
    <property type="match status" value="1"/>
</dbReference>
<evidence type="ECO:0000256" key="1">
    <source>
        <dbReference type="SAM" id="SignalP"/>
    </source>
</evidence>
<feature type="signal peptide" evidence="1">
    <location>
        <begin position="1"/>
        <end position="27"/>
    </location>
</feature>
<evidence type="ECO:0000313" key="3">
    <source>
        <dbReference type="EMBL" id="GEN03733.1"/>
    </source>
</evidence>